<dbReference type="AlphaFoldDB" id="A0A9W7AHZ0"/>
<dbReference type="EMBL" id="BRXW01000590">
    <property type="protein sequence ID" value="GMH68095.1"/>
    <property type="molecule type" value="Genomic_DNA"/>
</dbReference>
<dbReference type="Proteomes" id="UP001165122">
    <property type="component" value="Unassembled WGS sequence"/>
</dbReference>
<reference evidence="2" key="1">
    <citation type="journal article" date="2023" name="Commun. Biol.">
        <title>Genome analysis of Parmales, the sister group of diatoms, reveals the evolutionary specialization of diatoms from phago-mixotrophs to photoautotrophs.</title>
        <authorList>
            <person name="Ban H."/>
            <person name="Sato S."/>
            <person name="Yoshikawa S."/>
            <person name="Yamada K."/>
            <person name="Nakamura Y."/>
            <person name="Ichinomiya M."/>
            <person name="Sato N."/>
            <person name="Blanc-Mathieu R."/>
            <person name="Endo H."/>
            <person name="Kuwata A."/>
            <person name="Ogata H."/>
        </authorList>
    </citation>
    <scope>NUCLEOTIDE SEQUENCE [LARGE SCALE GENOMIC DNA]</scope>
    <source>
        <strain evidence="2">NIES 3700</strain>
    </source>
</reference>
<evidence type="ECO:0000313" key="1">
    <source>
        <dbReference type="EMBL" id="GMH68095.1"/>
    </source>
</evidence>
<organism evidence="1 2">
    <name type="scientific">Triparma laevis f. longispina</name>
    <dbReference type="NCBI Taxonomy" id="1714387"/>
    <lineage>
        <taxon>Eukaryota</taxon>
        <taxon>Sar</taxon>
        <taxon>Stramenopiles</taxon>
        <taxon>Ochrophyta</taxon>
        <taxon>Bolidophyceae</taxon>
        <taxon>Parmales</taxon>
        <taxon>Triparmaceae</taxon>
        <taxon>Triparma</taxon>
    </lineage>
</organism>
<protein>
    <submittedName>
        <fullName evidence="1">Uncharacterized protein</fullName>
    </submittedName>
</protein>
<keyword evidence="2" id="KW-1185">Reference proteome</keyword>
<accession>A0A9W7AHZ0</accession>
<sequence length="77" mass="9098">MPPRPLSGLQTDVLALYRNLLRHSLKKSPQTYENTVSQFRREAGNVKRMDFKRIEYGLRRGWKFVKILEMEGTKGMK</sequence>
<gene>
    <name evidence="1" type="ORF">TrLO_g13704</name>
</gene>
<dbReference type="OrthoDB" id="273010at2759"/>
<name>A0A9W7AHZ0_9STRA</name>
<comment type="caution">
    <text evidence="1">The sequence shown here is derived from an EMBL/GenBank/DDBJ whole genome shotgun (WGS) entry which is preliminary data.</text>
</comment>
<evidence type="ECO:0000313" key="2">
    <source>
        <dbReference type="Proteomes" id="UP001165122"/>
    </source>
</evidence>
<proteinExistence type="predicted"/>